<gene>
    <name evidence="1" type="ORF">CLG94_08660</name>
</gene>
<proteinExistence type="predicted"/>
<dbReference type="Proteomes" id="UP000241436">
    <property type="component" value="Unassembled WGS sequence"/>
</dbReference>
<protein>
    <recommendedName>
        <fullName evidence="3">DUF4258 domain-containing protein</fullName>
    </recommendedName>
</protein>
<dbReference type="EMBL" id="NVQC01000022">
    <property type="protein sequence ID" value="PTL35815.1"/>
    <property type="molecule type" value="Genomic_DNA"/>
</dbReference>
<dbReference type="AlphaFoldDB" id="A0A2T4TXI6"/>
<evidence type="ECO:0000313" key="2">
    <source>
        <dbReference type="Proteomes" id="UP000241436"/>
    </source>
</evidence>
<dbReference type="OrthoDB" id="964236at2"/>
<reference evidence="2" key="2">
    <citation type="journal article" date="2018" name="Environ. Microbiol.">
        <title>Bloom of a denitrifying methanotroph, 'Candidatus Methylomirabilis limnetica', in a deep stratified lake.</title>
        <authorList>
            <person name="Graf J.S."/>
            <person name="Mayr M.J."/>
            <person name="Marchant H.K."/>
            <person name="Tienken D."/>
            <person name="Hach P.F."/>
            <person name="Brand A."/>
            <person name="Schubert C.J."/>
            <person name="Kuypers M.M."/>
            <person name="Milucka J."/>
        </authorList>
    </citation>
    <scope>NUCLEOTIDE SEQUENCE [LARGE SCALE GENOMIC DNA]</scope>
    <source>
        <strain evidence="2">Zug</strain>
    </source>
</reference>
<evidence type="ECO:0008006" key="3">
    <source>
        <dbReference type="Google" id="ProtNLM"/>
    </source>
</evidence>
<accession>A0A2T4TXI6</accession>
<name>A0A2T4TXI6_9BACT</name>
<dbReference type="Pfam" id="PF14076">
    <property type="entry name" value="DUF4258"/>
    <property type="match status" value="1"/>
</dbReference>
<dbReference type="InterPro" id="IPR025354">
    <property type="entry name" value="DUF4258"/>
</dbReference>
<dbReference type="RefSeq" id="WP_107562654.1">
    <property type="nucleotide sequence ID" value="NZ_NVQC01000022.1"/>
</dbReference>
<keyword evidence="2" id="KW-1185">Reference proteome</keyword>
<reference evidence="1 2" key="1">
    <citation type="submission" date="2017-09" db="EMBL/GenBank/DDBJ databases">
        <title>Bloom of a denitrifying methanotroph, Candidatus Methylomirabilis limnetica, in a deep stratified lake.</title>
        <authorList>
            <person name="Graf J.S."/>
            <person name="Marchant H.K."/>
            <person name="Tienken D."/>
            <person name="Hach P.F."/>
            <person name="Brand A."/>
            <person name="Schubert C.J."/>
            <person name="Kuypers M.M."/>
            <person name="Milucka J."/>
        </authorList>
    </citation>
    <scope>NUCLEOTIDE SEQUENCE [LARGE SCALE GENOMIC DNA]</scope>
    <source>
        <strain evidence="1 2">Zug</strain>
    </source>
</reference>
<evidence type="ECO:0000313" key="1">
    <source>
        <dbReference type="EMBL" id="PTL35815.1"/>
    </source>
</evidence>
<comment type="caution">
    <text evidence="1">The sequence shown here is derived from an EMBL/GenBank/DDBJ whole genome shotgun (WGS) entry which is preliminary data.</text>
</comment>
<sequence length="107" mass="12005">MSHTLQLVQELVARQEVKVSAHGYDELAADGILIKDILAGVQDAMVVEDYPDYFRGPCVLVLQRDQRGQPIHVVWGIPRYASSPAVVVTAYRPDPAQWTSDFLRRTV</sequence>
<organism evidence="1 2">
    <name type="scientific">Candidatus Methylomirabilis limnetica</name>
    <dbReference type="NCBI Taxonomy" id="2033718"/>
    <lineage>
        <taxon>Bacteria</taxon>
        <taxon>Candidatus Methylomirabilota</taxon>
        <taxon>Candidatus Methylomirabilia</taxon>
        <taxon>Candidatus Methylomirabilales</taxon>
        <taxon>Candidatus Methylomirabilaceae</taxon>
        <taxon>Candidatus Methylomirabilis</taxon>
    </lineage>
</organism>